<reference evidence="2" key="2">
    <citation type="submission" date="2015-01" db="EMBL/GenBank/DDBJ databases">
        <title>Evolutionary Origins and Diversification of the Mycorrhizal Mutualists.</title>
        <authorList>
            <consortium name="DOE Joint Genome Institute"/>
            <consortium name="Mycorrhizal Genomics Consortium"/>
            <person name="Kohler A."/>
            <person name="Kuo A."/>
            <person name="Nagy L.G."/>
            <person name="Floudas D."/>
            <person name="Copeland A."/>
            <person name="Barry K.W."/>
            <person name="Cichocki N."/>
            <person name="Veneault-Fourrey C."/>
            <person name="LaButti K."/>
            <person name="Lindquist E.A."/>
            <person name="Lipzen A."/>
            <person name="Lundell T."/>
            <person name="Morin E."/>
            <person name="Murat C."/>
            <person name="Riley R."/>
            <person name="Ohm R."/>
            <person name="Sun H."/>
            <person name="Tunlid A."/>
            <person name="Henrissat B."/>
            <person name="Grigoriev I.V."/>
            <person name="Hibbett D.S."/>
            <person name="Martin F."/>
        </authorList>
    </citation>
    <scope>NUCLEOTIDE SEQUENCE [LARGE SCALE GENOMIC DNA]</scope>
    <source>
        <strain evidence="2">Foug A</strain>
    </source>
</reference>
<dbReference type="EMBL" id="KN822010">
    <property type="protein sequence ID" value="KIM68101.1"/>
    <property type="molecule type" value="Genomic_DNA"/>
</dbReference>
<sequence length="72" mass="8198">MWLGAHETCAVFVRHIIRRRALGSGLVSLCACLKINRVYDDNLLPIETISGRYPTRPSLRPFDPFQGFHRAS</sequence>
<name>A0A0C3EJN1_9AGAM</name>
<accession>A0A0C3EJN1</accession>
<dbReference type="Proteomes" id="UP000053989">
    <property type="component" value="Unassembled WGS sequence"/>
</dbReference>
<organism evidence="1 2">
    <name type="scientific">Scleroderma citrinum Foug A</name>
    <dbReference type="NCBI Taxonomy" id="1036808"/>
    <lineage>
        <taxon>Eukaryota</taxon>
        <taxon>Fungi</taxon>
        <taxon>Dikarya</taxon>
        <taxon>Basidiomycota</taxon>
        <taxon>Agaricomycotina</taxon>
        <taxon>Agaricomycetes</taxon>
        <taxon>Agaricomycetidae</taxon>
        <taxon>Boletales</taxon>
        <taxon>Sclerodermatineae</taxon>
        <taxon>Sclerodermataceae</taxon>
        <taxon>Scleroderma</taxon>
    </lineage>
</organism>
<reference evidence="1 2" key="1">
    <citation type="submission" date="2014-04" db="EMBL/GenBank/DDBJ databases">
        <authorList>
            <consortium name="DOE Joint Genome Institute"/>
            <person name="Kuo A."/>
            <person name="Kohler A."/>
            <person name="Nagy L.G."/>
            <person name="Floudas D."/>
            <person name="Copeland A."/>
            <person name="Barry K.W."/>
            <person name="Cichocki N."/>
            <person name="Veneault-Fourrey C."/>
            <person name="LaButti K."/>
            <person name="Lindquist E.A."/>
            <person name="Lipzen A."/>
            <person name="Lundell T."/>
            <person name="Morin E."/>
            <person name="Murat C."/>
            <person name="Sun H."/>
            <person name="Tunlid A."/>
            <person name="Henrissat B."/>
            <person name="Grigoriev I.V."/>
            <person name="Hibbett D.S."/>
            <person name="Martin F."/>
            <person name="Nordberg H.P."/>
            <person name="Cantor M.N."/>
            <person name="Hua S.X."/>
        </authorList>
    </citation>
    <scope>NUCLEOTIDE SEQUENCE [LARGE SCALE GENOMIC DNA]</scope>
    <source>
        <strain evidence="1 2">Foug A</strain>
    </source>
</reference>
<protein>
    <submittedName>
        <fullName evidence="1">Uncharacterized protein</fullName>
    </submittedName>
</protein>
<keyword evidence="2" id="KW-1185">Reference proteome</keyword>
<proteinExistence type="predicted"/>
<dbReference type="AlphaFoldDB" id="A0A0C3EJN1"/>
<gene>
    <name evidence="1" type="ORF">SCLCIDRAFT_1001598</name>
</gene>
<dbReference type="InParanoid" id="A0A0C3EJN1"/>
<dbReference type="HOGENOM" id="CLU_2723695_0_0_1"/>
<evidence type="ECO:0000313" key="1">
    <source>
        <dbReference type="EMBL" id="KIM68101.1"/>
    </source>
</evidence>
<evidence type="ECO:0000313" key="2">
    <source>
        <dbReference type="Proteomes" id="UP000053989"/>
    </source>
</evidence>